<evidence type="ECO:0000256" key="8">
    <source>
        <dbReference type="ARBA" id="ARBA00009640"/>
    </source>
</evidence>
<keyword evidence="17" id="KW-0067">ATP-binding</keyword>
<keyword evidence="13" id="KW-0808">Transferase</keyword>
<evidence type="ECO:0000256" key="9">
    <source>
        <dbReference type="ARBA" id="ARBA00009951"/>
    </source>
</evidence>
<feature type="region of interest" description="Disordered" evidence="25">
    <location>
        <begin position="62"/>
        <end position="89"/>
    </location>
</feature>
<proteinExistence type="inferred from homology"/>
<dbReference type="InterPro" id="IPR011005">
    <property type="entry name" value="Dihydropteroate_synth-like_sf"/>
</dbReference>
<dbReference type="EMBL" id="MU005783">
    <property type="protein sequence ID" value="KAF2704305.1"/>
    <property type="molecule type" value="Genomic_DNA"/>
</dbReference>
<evidence type="ECO:0000256" key="12">
    <source>
        <dbReference type="ARBA" id="ARBA00013253"/>
    </source>
</evidence>
<dbReference type="GO" id="GO:0004150">
    <property type="term" value="F:dihydroneopterin aldolase activity"/>
    <property type="evidence" value="ECO:0007669"/>
    <property type="project" value="UniProtKB-EC"/>
</dbReference>
<comment type="function">
    <text evidence="21">Catalyzes three sequential steps of tetrahydrofolate biosynthesis.</text>
</comment>
<comment type="catalytic activity">
    <reaction evidence="3">
        <text>7,8-dihydroneopterin = 6-hydroxymethyl-7,8-dihydropterin + glycolaldehyde</text>
        <dbReference type="Rhea" id="RHEA:10540"/>
        <dbReference type="ChEBI" id="CHEBI:17001"/>
        <dbReference type="ChEBI" id="CHEBI:17071"/>
        <dbReference type="ChEBI" id="CHEBI:44841"/>
        <dbReference type="EC" id="4.1.2.25"/>
    </reaction>
</comment>
<dbReference type="PROSITE" id="PS00794">
    <property type="entry name" value="HPPK"/>
    <property type="match status" value="1"/>
</dbReference>
<comment type="similarity">
    <text evidence="9">In the C-terminal section; belongs to the DHPS family.</text>
</comment>
<dbReference type="PANTHER" id="PTHR20941:SF1">
    <property type="entry name" value="FOLIC ACID SYNTHESIS PROTEIN FOL1"/>
    <property type="match status" value="1"/>
</dbReference>
<evidence type="ECO:0000256" key="21">
    <source>
        <dbReference type="ARBA" id="ARBA00058009"/>
    </source>
</evidence>
<evidence type="ECO:0000256" key="17">
    <source>
        <dbReference type="ARBA" id="ARBA00022840"/>
    </source>
</evidence>
<dbReference type="AlphaFoldDB" id="A0A6G1JVM4"/>
<comment type="similarity">
    <text evidence="22">In the central section; belongs to the HPPK family.</text>
</comment>
<evidence type="ECO:0000256" key="2">
    <source>
        <dbReference type="ARBA" id="ARBA00000198"/>
    </source>
</evidence>
<accession>A0A6G1JVM4</accession>
<evidence type="ECO:0000256" key="5">
    <source>
        <dbReference type="ARBA" id="ARBA00004763"/>
    </source>
</evidence>
<dbReference type="InterPro" id="IPR045031">
    <property type="entry name" value="DHP_synth-like"/>
</dbReference>
<evidence type="ECO:0000313" key="27">
    <source>
        <dbReference type="EMBL" id="KAF2704305.1"/>
    </source>
</evidence>
<dbReference type="NCBIfam" id="TIGR01496">
    <property type="entry name" value="DHPS"/>
    <property type="match status" value="1"/>
</dbReference>
<dbReference type="EC" id="2.5.1.15" evidence="10"/>
<dbReference type="EC" id="2.7.6.3" evidence="12"/>
<dbReference type="GO" id="GO:0004156">
    <property type="term" value="F:dihydropteroate synthase activity"/>
    <property type="evidence" value="ECO:0007669"/>
    <property type="project" value="UniProtKB-EC"/>
</dbReference>
<feature type="domain" description="Pterin-binding" evidence="26">
    <location>
        <begin position="272"/>
        <end position="537"/>
    </location>
</feature>
<keyword evidence="14" id="KW-0479">Metal-binding</keyword>
<evidence type="ECO:0000259" key="26">
    <source>
        <dbReference type="PROSITE" id="PS50972"/>
    </source>
</evidence>
<evidence type="ECO:0000256" key="3">
    <source>
        <dbReference type="ARBA" id="ARBA00001353"/>
    </source>
</evidence>
<comment type="catalytic activity">
    <reaction evidence="2">
        <text>6-hydroxymethyl-7,8-dihydropterin + ATP = (7,8-dihydropterin-6-yl)methyl diphosphate + AMP + H(+)</text>
        <dbReference type="Rhea" id="RHEA:11412"/>
        <dbReference type="ChEBI" id="CHEBI:15378"/>
        <dbReference type="ChEBI" id="CHEBI:30616"/>
        <dbReference type="ChEBI" id="CHEBI:44841"/>
        <dbReference type="ChEBI" id="CHEBI:72950"/>
        <dbReference type="ChEBI" id="CHEBI:456215"/>
        <dbReference type="EC" id="2.7.6.3"/>
    </reaction>
</comment>
<keyword evidence="20" id="KW-0511">Multifunctional enzyme</keyword>
<dbReference type="Proteomes" id="UP000799428">
    <property type="component" value="Unassembled WGS sequence"/>
</dbReference>
<dbReference type="GO" id="GO:0046654">
    <property type="term" value="P:tetrahydrofolate biosynthetic process"/>
    <property type="evidence" value="ECO:0007669"/>
    <property type="project" value="UniProtKB-UniPathway"/>
</dbReference>
<comment type="catalytic activity">
    <reaction evidence="1">
        <text>(7,8-dihydropterin-6-yl)methyl diphosphate + 4-aminobenzoate = 7,8-dihydropteroate + diphosphate</text>
        <dbReference type="Rhea" id="RHEA:19949"/>
        <dbReference type="ChEBI" id="CHEBI:17836"/>
        <dbReference type="ChEBI" id="CHEBI:17839"/>
        <dbReference type="ChEBI" id="CHEBI:33019"/>
        <dbReference type="ChEBI" id="CHEBI:72950"/>
        <dbReference type="EC" id="2.5.1.15"/>
    </reaction>
</comment>
<comment type="pathway">
    <text evidence="5">Cofactor biosynthesis; tetrahydrofolate biosynthesis; 7,8-dihydrofolate from 2-amino-4-hydroxy-6-hydroxymethyl-7,8-dihydropteridine diphosphate and 4-aminobenzoate: step 1/2.</text>
</comment>
<evidence type="ECO:0000256" key="14">
    <source>
        <dbReference type="ARBA" id="ARBA00022723"/>
    </source>
</evidence>
<evidence type="ECO:0000256" key="7">
    <source>
        <dbReference type="ARBA" id="ARBA00005051"/>
    </source>
</evidence>
<dbReference type="GO" id="GO:0005524">
    <property type="term" value="F:ATP binding"/>
    <property type="evidence" value="ECO:0007669"/>
    <property type="project" value="UniProtKB-KW"/>
</dbReference>
<evidence type="ECO:0000256" key="4">
    <source>
        <dbReference type="ARBA" id="ARBA00001946"/>
    </source>
</evidence>
<keyword evidence="15" id="KW-0547">Nucleotide-binding</keyword>
<dbReference type="GO" id="GO:0005740">
    <property type="term" value="C:mitochondrial envelope"/>
    <property type="evidence" value="ECO:0007669"/>
    <property type="project" value="TreeGrafter"/>
</dbReference>
<dbReference type="CDD" id="cd00739">
    <property type="entry name" value="DHPS"/>
    <property type="match status" value="1"/>
</dbReference>
<dbReference type="CDD" id="cd00483">
    <property type="entry name" value="HPPK"/>
    <property type="match status" value="1"/>
</dbReference>
<evidence type="ECO:0000256" key="23">
    <source>
        <dbReference type="ARBA" id="ARBA00067568"/>
    </source>
</evidence>
<evidence type="ECO:0000256" key="13">
    <source>
        <dbReference type="ARBA" id="ARBA00022679"/>
    </source>
</evidence>
<dbReference type="InterPro" id="IPR006390">
    <property type="entry name" value="DHP_synth_dom"/>
</dbReference>
<dbReference type="Pfam" id="PF01288">
    <property type="entry name" value="HPPK"/>
    <property type="match status" value="1"/>
</dbReference>
<dbReference type="SUPFAM" id="SSF51717">
    <property type="entry name" value="Dihydropteroate synthetase-like"/>
    <property type="match status" value="1"/>
</dbReference>
<dbReference type="FunFam" id="3.20.20.20:FF:000006">
    <property type="entry name" value="Dihydropteroate synthase"/>
    <property type="match status" value="1"/>
</dbReference>
<keyword evidence="16" id="KW-0418">Kinase</keyword>
<dbReference type="Pfam" id="PF00809">
    <property type="entry name" value="Pterin_bind"/>
    <property type="match status" value="1"/>
</dbReference>
<dbReference type="GO" id="GO:0016301">
    <property type="term" value="F:kinase activity"/>
    <property type="evidence" value="ECO:0007669"/>
    <property type="project" value="UniProtKB-KW"/>
</dbReference>
<comment type="similarity">
    <text evidence="8">In the N-terminal section; belongs to the DHNA family.</text>
</comment>
<name>A0A6G1JVM4_9PLEO</name>
<evidence type="ECO:0000256" key="25">
    <source>
        <dbReference type="SAM" id="MobiDB-lite"/>
    </source>
</evidence>
<keyword evidence="18" id="KW-0460">Magnesium</keyword>
<dbReference type="PROSITE" id="PS50972">
    <property type="entry name" value="PTERIN_BINDING"/>
    <property type="match status" value="1"/>
</dbReference>
<dbReference type="NCBIfam" id="TIGR01498">
    <property type="entry name" value="folK"/>
    <property type="match status" value="1"/>
</dbReference>
<evidence type="ECO:0000256" key="15">
    <source>
        <dbReference type="ARBA" id="ARBA00022741"/>
    </source>
</evidence>
<dbReference type="GO" id="GO:0003848">
    <property type="term" value="F:2-amino-4-hydroxy-6-hydroxymethyldihydropteridine diphosphokinase activity"/>
    <property type="evidence" value="ECO:0007669"/>
    <property type="project" value="UniProtKB-EC"/>
</dbReference>
<feature type="compositionally biased region" description="Basic residues" evidence="25">
    <location>
        <begin position="79"/>
        <end position="88"/>
    </location>
</feature>
<dbReference type="GO" id="GO:0046872">
    <property type="term" value="F:metal ion binding"/>
    <property type="evidence" value="ECO:0007669"/>
    <property type="project" value="UniProtKB-KW"/>
</dbReference>
<evidence type="ECO:0000256" key="19">
    <source>
        <dbReference type="ARBA" id="ARBA00022909"/>
    </source>
</evidence>
<evidence type="ECO:0000256" key="6">
    <source>
        <dbReference type="ARBA" id="ARBA00005013"/>
    </source>
</evidence>
<evidence type="ECO:0000256" key="10">
    <source>
        <dbReference type="ARBA" id="ARBA00012458"/>
    </source>
</evidence>
<comment type="pathway">
    <text evidence="6">Cofactor biosynthesis; tetrahydrofolate biosynthesis; 2-amino-4-hydroxy-6-hydroxymethyl-7,8-dihydropteridine diphosphate from 7,8-dihydroneopterin triphosphate: step 3/4.</text>
</comment>
<evidence type="ECO:0000256" key="16">
    <source>
        <dbReference type="ARBA" id="ARBA00022777"/>
    </source>
</evidence>
<dbReference type="UniPathway" id="UPA00077">
    <property type="reaction ID" value="UER00155"/>
</dbReference>
<comment type="cofactor">
    <cofactor evidence="4">
        <name>Mg(2+)</name>
        <dbReference type="ChEBI" id="CHEBI:18420"/>
    </cofactor>
</comment>
<dbReference type="InterPro" id="IPR035907">
    <property type="entry name" value="Hppk_sf"/>
</dbReference>
<dbReference type="InterPro" id="IPR000489">
    <property type="entry name" value="Pterin-binding_dom"/>
</dbReference>
<evidence type="ECO:0000256" key="18">
    <source>
        <dbReference type="ARBA" id="ARBA00022842"/>
    </source>
</evidence>
<evidence type="ECO:0000256" key="1">
    <source>
        <dbReference type="ARBA" id="ARBA00000012"/>
    </source>
</evidence>
<dbReference type="Gene3D" id="3.20.20.20">
    <property type="entry name" value="Dihydropteroate synthase-like"/>
    <property type="match status" value="1"/>
</dbReference>
<dbReference type="InterPro" id="IPR000550">
    <property type="entry name" value="Hppk"/>
</dbReference>
<dbReference type="SUPFAM" id="SSF55083">
    <property type="entry name" value="6-hydroxymethyl-7,8-dihydropterin pyrophosphokinase, HPPK"/>
    <property type="match status" value="1"/>
</dbReference>
<reference evidence="27" key="1">
    <citation type="journal article" date="2020" name="Stud. Mycol.">
        <title>101 Dothideomycetes genomes: a test case for predicting lifestyles and emergence of pathogens.</title>
        <authorList>
            <person name="Haridas S."/>
            <person name="Albert R."/>
            <person name="Binder M."/>
            <person name="Bloem J."/>
            <person name="Labutti K."/>
            <person name="Salamov A."/>
            <person name="Andreopoulos B."/>
            <person name="Baker S."/>
            <person name="Barry K."/>
            <person name="Bills G."/>
            <person name="Bluhm B."/>
            <person name="Cannon C."/>
            <person name="Castanera R."/>
            <person name="Culley D."/>
            <person name="Daum C."/>
            <person name="Ezra D."/>
            <person name="Gonzalez J."/>
            <person name="Henrissat B."/>
            <person name="Kuo A."/>
            <person name="Liang C."/>
            <person name="Lipzen A."/>
            <person name="Lutzoni F."/>
            <person name="Magnuson J."/>
            <person name="Mondo S."/>
            <person name="Nolan M."/>
            <person name="Ohm R."/>
            <person name="Pangilinan J."/>
            <person name="Park H.-J."/>
            <person name="Ramirez L."/>
            <person name="Alfaro M."/>
            <person name="Sun H."/>
            <person name="Tritt A."/>
            <person name="Yoshinaga Y."/>
            <person name="Zwiers L.-H."/>
            <person name="Turgeon B."/>
            <person name="Goodwin S."/>
            <person name="Spatafora J."/>
            <person name="Crous P."/>
            <person name="Grigoriev I."/>
        </authorList>
    </citation>
    <scope>NUCLEOTIDE SEQUENCE</scope>
    <source>
        <strain evidence="27">CBS 279.74</strain>
    </source>
</reference>
<dbReference type="EC" id="4.1.2.25" evidence="11"/>
<dbReference type="Gene3D" id="3.30.70.560">
    <property type="entry name" value="7,8-Dihydro-6-hydroxymethylpterin-pyrophosphokinase HPPK"/>
    <property type="match status" value="1"/>
</dbReference>
<dbReference type="PROSITE" id="PS00793">
    <property type="entry name" value="DHPS_2"/>
    <property type="match status" value="1"/>
</dbReference>
<dbReference type="PANTHER" id="PTHR20941">
    <property type="entry name" value="FOLATE SYNTHESIS PROTEINS"/>
    <property type="match status" value="1"/>
</dbReference>
<dbReference type="OrthoDB" id="615426at2759"/>
<evidence type="ECO:0000313" key="28">
    <source>
        <dbReference type="Proteomes" id="UP000799428"/>
    </source>
</evidence>
<evidence type="ECO:0000256" key="20">
    <source>
        <dbReference type="ARBA" id="ARBA00023268"/>
    </source>
</evidence>
<protein>
    <recommendedName>
        <fullName evidence="23">Folic acid synthesis protein FOL1</fullName>
        <ecNumber evidence="10">2.5.1.15</ecNumber>
        <ecNumber evidence="12">2.7.6.3</ecNumber>
        <ecNumber evidence="11">4.1.2.25</ecNumber>
    </recommendedName>
    <alternativeName>
        <fullName evidence="24">Folic acid synthesis protein fol1</fullName>
    </alternativeName>
</protein>
<evidence type="ECO:0000256" key="11">
    <source>
        <dbReference type="ARBA" id="ARBA00013043"/>
    </source>
</evidence>
<keyword evidence="28" id="KW-1185">Reference proteome</keyword>
<comment type="pathway">
    <text evidence="7">Cofactor biosynthesis; tetrahydrofolate biosynthesis; 2-amino-4-hydroxy-6-hydroxymethyl-7,8-dihydropteridine diphosphate from 7,8-dihydroneopterin triphosphate: step 4/4.</text>
</comment>
<gene>
    <name evidence="27" type="ORF">K504DRAFT_462873</name>
</gene>
<organism evidence="27 28">
    <name type="scientific">Pleomassaria siparia CBS 279.74</name>
    <dbReference type="NCBI Taxonomy" id="1314801"/>
    <lineage>
        <taxon>Eukaryota</taxon>
        <taxon>Fungi</taxon>
        <taxon>Dikarya</taxon>
        <taxon>Ascomycota</taxon>
        <taxon>Pezizomycotina</taxon>
        <taxon>Dothideomycetes</taxon>
        <taxon>Pleosporomycetidae</taxon>
        <taxon>Pleosporales</taxon>
        <taxon>Pleomassariaceae</taxon>
        <taxon>Pleomassaria</taxon>
    </lineage>
</organism>
<sequence length="545" mass="60014">MRSCTAQSGVRLYEYIHQSSRKSLNATNALLKPSNGSPAPSLITRPSTQCRSLHSIPLCPFPSPKLRPKAPPTSLSLQSKRHFKRPRKPLPGAKRAYIALGSNVGDRIAMIEQACNEMDAGGKILVLRTSSLWETKAMYVEDQEDFINGVCEIGTFLKPIELLDELQRIENKMGRVKLVDKGPRNIDLDILVYGSEKVSTDRLQIPHPLMLEREFVLRPLCDIAPDFKIQVPGRVGKRMTAHLGEIKPDPKMGPVTPLGRTQCLPRLSNQATKIMSIINVTPDSFSDGGKNYNLDEISLTATIKSHIAAGATILDIGGQSTRPGAVQVSPQEELSRVLPAIKLIRSLPEAENIAISVDTYRASVAEAAIEAGADIINDISAGQMDKDMLPTIARLGCTYCMMHMRGTPETMTQMTDYSPRGVIQGLTMELRRRLFEADAAGIRRWRIILDPGIGFAKDVDQNLGIIRSLNNLRRWTRHDSLPWLVGASRKTFIGEITGVEEPENRTFGTAAVVTAAIQGGADIVRVHDVEEMAQVVKMADAIYRV</sequence>
<evidence type="ECO:0000256" key="24">
    <source>
        <dbReference type="ARBA" id="ARBA00068111"/>
    </source>
</evidence>
<keyword evidence="19" id="KW-0289">Folate biosynthesis</keyword>
<dbReference type="GO" id="GO:0046656">
    <property type="term" value="P:folic acid biosynthetic process"/>
    <property type="evidence" value="ECO:0007669"/>
    <property type="project" value="UniProtKB-KW"/>
</dbReference>
<feature type="compositionally biased region" description="Pro residues" evidence="25">
    <location>
        <begin position="62"/>
        <end position="71"/>
    </location>
</feature>
<evidence type="ECO:0000256" key="22">
    <source>
        <dbReference type="ARBA" id="ARBA00061548"/>
    </source>
</evidence>